<dbReference type="InterPro" id="IPR011990">
    <property type="entry name" value="TPR-like_helical_dom_sf"/>
</dbReference>
<evidence type="ECO:0000313" key="3">
    <source>
        <dbReference type="EMBL" id="SFL64020.1"/>
    </source>
</evidence>
<dbReference type="AlphaFoldDB" id="A0A1I4JBV4"/>
<dbReference type="Gene3D" id="1.25.40.10">
    <property type="entry name" value="Tetratricopeptide repeat domain"/>
    <property type="match status" value="1"/>
</dbReference>
<protein>
    <submittedName>
        <fullName evidence="3">Tetratrico peptide repeat-containing protein</fullName>
    </submittedName>
</protein>
<proteinExistence type="predicted"/>
<feature type="domain" description="Tetratrico peptide repeat group 5" evidence="2">
    <location>
        <begin position="44"/>
        <end position="161"/>
    </location>
</feature>
<dbReference type="InterPro" id="IPR041656">
    <property type="entry name" value="TPR_5"/>
</dbReference>
<dbReference type="OrthoDB" id="193829at2"/>
<dbReference type="SUPFAM" id="SSF48452">
    <property type="entry name" value="TPR-like"/>
    <property type="match status" value="1"/>
</dbReference>
<accession>A0A1I4JBV4</accession>
<gene>
    <name evidence="3" type="ORF">SAMN05192584_12339</name>
</gene>
<evidence type="ECO:0000256" key="1">
    <source>
        <dbReference type="SAM" id="MobiDB-lite"/>
    </source>
</evidence>
<evidence type="ECO:0000313" key="4">
    <source>
        <dbReference type="Proteomes" id="UP000198928"/>
    </source>
</evidence>
<keyword evidence="4" id="KW-1185">Reference proteome</keyword>
<sequence length="190" mass="20291">MTAQEARWERRLESLWASFDDHGPGDFLRRVESLAAELPPGDAVALYELASAHDALGREEGAAALYRRALAAGLPDGRRRRAVIQLASTLRNLGRTEESIALLTAERELRSDELDDAVTAFLSLALADAGREREAAALALTALVPHLPEYRRSLTYYARALTTGDGARPGSGTAAVPGPPSAHTRAAPGP</sequence>
<dbReference type="EMBL" id="FOSG01000023">
    <property type="protein sequence ID" value="SFL64020.1"/>
    <property type="molecule type" value="Genomic_DNA"/>
</dbReference>
<dbReference type="Proteomes" id="UP000198928">
    <property type="component" value="Unassembled WGS sequence"/>
</dbReference>
<dbReference type="RefSeq" id="WP_093851908.1">
    <property type="nucleotide sequence ID" value="NZ_FOSG01000023.1"/>
</dbReference>
<reference evidence="4" key="1">
    <citation type="submission" date="2016-10" db="EMBL/GenBank/DDBJ databases">
        <authorList>
            <person name="Varghese N."/>
            <person name="Submissions S."/>
        </authorList>
    </citation>
    <scope>NUCLEOTIDE SEQUENCE [LARGE SCALE GENOMIC DNA]</scope>
    <source>
        <strain evidence="4">PL19</strain>
    </source>
</reference>
<evidence type="ECO:0000259" key="2">
    <source>
        <dbReference type="Pfam" id="PF12688"/>
    </source>
</evidence>
<name>A0A1I4JBV4_9ACTN</name>
<organism evidence="3 4">
    <name type="scientific">Streptomyces pini</name>
    <dbReference type="NCBI Taxonomy" id="1520580"/>
    <lineage>
        <taxon>Bacteria</taxon>
        <taxon>Bacillati</taxon>
        <taxon>Actinomycetota</taxon>
        <taxon>Actinomycetes</taxon>
        <taxon>Kitasatosporales</taxon>
        <taxon>Streptomycetaceae</taxon>
        <taxon>Streptomyces</taxon>
    </lineage>
</organism>
<dbReference type="Pfam" id="PF12688">
    <property type="entry name" value="TPR_5"/>
    <property type="match status" value="1"/>
</dbReference>
<feature type="region of interest" description="Disordered" evidence="1">
    <location>
        <begin position="164"/>
        <end position="190"/>
    </location>
</feature>